<name>A0ACC0DU40_9BASI</name>
<sequence length="620" mass="68911">MSSQIQISIPTKIYITDRHRQLVHPLPTPSIGHLTGLTCPDCPRTSTSQLQYHPPRHPNPANINWQCHIPNSNHSHGKVYSRTLQLEHLINNIRAVNARAQPPPAPGSLSGLLNLTHEAPDHLKNKPTGQLCPGYLGKTGATHHSSNKSNTKCSHSLCLSCCQMAQRVHSLKCKFKGHLYKPSYSGNHVSSPVIPSFLPFAQPTGSIPGSSQRLSIATTSGCNEGSSKQIQSAQANRAVTSTLTPSQLYEYHQNLKAVDLVAKSREAAKRVAALTIWIELWTKPGSSTLINAEAPNWPCFSLQESQIVLDKCRKAMHDTEDWQSEIQVWNMELFRWVSLAPTCTSKYPTIPRKLLVRLECISDSDCSGLSDAILKMTTEGPYEPLTTPARCILTKSPNLSNFNRSNSELILPAVPHVKLTTIETSDISKNDTIPAEPKAPDSSPPPSPHLTFSNTSKIKWIGSSMASKGTTESPKSPLKDSKSTWPDSRVLLGQIIRWYQSFQGKGSPRNAWLEFFGETYDYGYTTVYRVKNWIPLVGEKKLEFDVQATPSLTLIEARKRYSKEWLKTKSSNNPDQPKQKSGSQKDQDTQGPKRRKLNLTDTSRSDAQSNSDSDIQFVRH</sequence>
<gene>
    <name evidence="1" type="ORF">MJO28_014415</name>
</gene>
<proteinExistence type="predicted"/>
<comment type="caution">
    <text evidence="1">The sequence shown here is derived from an EMBL/GenBank/DDBJ whole genome shotgun (WGS) entry which is preliminary data.</text>
</comment>
<accession>A0ACC0DU40</accession>
<evidence type="ECO:0000313" key="1">
    <source>
        <dbReference type="EMBL" id="KAI7938836.1"/>
    </source>
</evidence>
<reference evidence="2" key="1">
    <citation type="journal article" date="2018" name="BMC Genomics">
        <title>Genomic insights into host adaptation between the wheat stripe rust pathogen (Puccinia striiformis f. sp. tritici) and the barley stripe rust pathogen (Puccinia striiformis f. sp. hordei).</title>
        <authorList>
            <person name="Xia C."/>
            <person name="Wang M."/>
            <person name="Yin C."/>
            <person name="Cornejo O.E."/>
            <person name="Hulbert S.H."/>
            <person name="Chen X."/>
        </authorList>
    </citation>
    <scope>NUCLEOTIDE SEQUENCE [LARGE SCALE GENOMIC DNA]</scope>
    <source>
        <strain evidence="2">93-210</strain>
    </source>
</reference>
<protein>
    <submittedName>
        <fullName evidence="1">Uncharacterized protein</fullName>
    </submittedName>
</protein>
<evidence type="ECO:0000313" key="2">
    <source>
        <dbReference type="Proteomes" id="UP001060170"/>
    </source>
</evidence>
<dbReference type="EMBL" id="CM045879">
    <property type="protein sequence ID" value="KAI7938836.1"/>
    <property type="molecule type" value="Genomic_DNA"/>
</dbReference>
<dbReference type="Proteomes" id="UP001060170">
    <property type="component" value="Chromosome 15"/>
</dbReference>
<keyword evidence="2" id="KW-1185">Reference proteome</keyword>
<reference evidence="1 2" key="3">
    <citation type="journal article" date="2022" name="Microbiol. Spectr.">
        <title>Folding features and dynamics of 3D genome architecture in plant fungal pathogens.</title>
        <authorList>
            <person name="Xia C."/>
        </authorList>
    </citation>
    <scope>NUCLEOTIDE SEQUENCE [LARGE SCALE GENOMIC DNA]</scope>
    <source>
        <strain evidence="1 2">93-210</strain>
    </source>
</reference>
<organism evidence="1 2">
    <name type="scientific">Puccinia striiformis f. sp. tritici</name>
    <dbReference type="NCBI Taxonomy" id="168172"/>
    <lineage>
        <taxon>Eukaryota</taxon>
        <taxon>Fungi</taxon>
        <taxon>Dikarya</taxon>
        <taxon>Basidiomycota</taxon>
        <taxon>Pucciniomycotina</taxon>
        <taxon>Pucciniomycetes</taxon>
        <taxon>Pucciniales</taxon>
        <taxon>Pucciniaceae</taxon>
        <taxon>Puccinia</taxon>
    </lineage>
</organism>
<reference evidence="2" key="2">
    <citation type="journal article" date="2018" name="Mol. Plant Microbe Interact.">
        <title>Genome sequence resources for the wheat stripe rust pathogen (Puccinia striiformis f. sp. tritici) and the barley stripe rust pathogen (Puccinia striiformis f. sp. hordei).</title>
        <authorList>
            <person name="Xia C."/>
            <person name="Wang M."/>
            <person name="Yin C."/>
            <person name="Cornejo O.E."/>
            <person name="Hulbert S.H."/>
            <person name="Chen X."/>
        </authorList>
    </citation>
    <scope>NUCLEOTIDE SEQUENCE [LARGE SCALE GENOMIC DNA]</scope>
    <source>
        <strain evidence="2">93-210</strain>
    </source>
</reference>